<sequence>MHLKILSDTLQYIHLDGTYSLLTARNAKLVFEWFKLLDCHNTGSLNDIQFFHFLNAITNLGKVKIYKVFDMLDVDGSGDIDYDEFYLIICILIAIKDNQEKQFIYRHSRTVFELLDEDGSNSVSAEEFKNFGFLFNFHSRAVATIFDEFDISGDQELDYKEFKMFTMACIDRQMDIEKDKKKKHVQKLVSDRLREKKKLEEEFQKHRNKLMFVTAFLSTKNQSAHRLVRTNSRKISV</sequence>
<name>A0ABM1DRI4_PRICU</name>
<evidence type="ECO:0000313" key="5">
    <source>
        <dbReference type="RefSeq" id="XP_014662555.1"/>
    </source>
</evidence>
<dbReference type="Proteomes" id="UP000695022">
    <property type="component" value="Unplaced"/>
</dbReference>
<keyword evidence="1" id="KW-0106">Calcium</keyword>
<dbReference type="PROSITE" id="PS00018">
    <property type="entry name" value="EF_HAND_1"/>
    <property type="match status" value="3"/>
</dbReference>
<dbReference type="Pfam" id="PF13499">
    <property type="entry name" value="EF-hand_7"/>
    <property type="match status" value="2"/>
</dbReference>
<dbReference type="InterPro" id="IPR042798">
    <property type="entry name" value="EFCAB9"/>
</dbReference>
<keyword evidence="4" id="KW-1185">Reference proteome</keyword>
<feature type="domain" description="EF-hand" evidence="3">
    <location>
        <begin position="60"/>
        <end position="95"/>
    </location>
</feature>
<feature type="domain" description="EF-hand" evidence="3">
    <location>
        <begin position="103"/>
        <end position="138"/>
    </location>
</feature>
<evidence type="ECO:0000256" key="2">
    <source>
        <dbReference type="SAM" id="Coils"/>
    </source>
</evidence>
<reference evidence="5" key="1">
    <citation type="submission" date="2025-08" db="UniProtKB">
        <authorList>
            <consortium name="RefSeq"/>
        </authorList>
    </citation>
    <scope>IDENTIFICATION</scope>
</reference>
<dbReference type="SMART" id="SM00054">
    <property type="entry name" value="EFh"/>
    <property type="match status" value="3"/>
</dbReference>
<evidence type="ECO:0000259" key="3">
    <source>
        <dbReference type="PROSITE" id="PS50222"/>
    </source>
</evidence>
<evidence type="ECO:0000313" key="4">
    <source>
        <dbReference type="Proteomes" id="UP000695022"/>
    </source>
</evidence>
<dbReference type="PROSITE" id="PS50222">
    <property type="entry name" value="EF_HAND_2"/>
    <property type="match status" value="2"/>
</dbReference>
<dbReference type="PANTHER" id="PTHR47065:SF1">
    <property type="entry name" value="EF-HAND CALCIUM-BINDING DOMAIN-CONTAINING PROTEIN 9"/>
    <property type="match status" value="1"/>
</dbReference>
<dbReference type="PANTHER" id="PTHR47065">
    <property type="entry name" value="EF-HAND CALCIUM-BINDING DOMAIN-CONTAINING PROTEIN 9"/>
    <property type="match status" value="1"/>
</dbReference>
<organism evidence="4 5">
    <name type="scientific">Priapulus caudatus</name>
    <name type="common">Priapulid worm</name>
    <dbReference type="NCBI Taxonomy" id="37621"/>
    <lineage>
        <taxon>Eukaryota</taxon>
        <taxon>Metazoa</taxon>
        <taxon>Ecdysozoa</taxon>
        <taxon>Scalidophora</taxon>
        <taxon>Priapulida</taxon>
        <taxon>Priapulimorpha</taxon>
        <taxon>Priapulimorphida</taxon>
        <taxon>Priapulidae</taxon>
        <taxon>Priapulus</taxon>
    </lineage>
</organism>
<feature type="coiled-coil region" evidence="2">
    <location>
        <begin position="182"/>
        <end position="209"/>
    </location>
</feature>
<dbReference type="RefSeq" id="XP_014662555.1">
    <property type="nucleotide sequence ID" value="XM_014807069.1"/>
</dbReference>
<gene>
    <name evidence="5" type="primary">LOC106805475</name>
</gene>
<proteinExistence type="predicted"/>
<accession>A0ABM1DRI4</accession>
<dbReference type="Gene3D" id="1.10.238.10">
    <property type="entry name" value="EF-hand"/>
    <property type="match status" value="2"/>
</dbReference>
<dbReference type="InterPro" id="IPR002048">
    <property type="entry name" value="EF_hand_dom"/>
</dbReference>
<keyword evidence="2" id="KW-0175">Coiled coil</keyword>
<dbReference type="InterPro" id="IPR011992">
    <property type="entry name" value="EF-hand-dom_pair"/>
</dbReference>
<dbReference type="SUPFAM" id="SSF47473">
    <property type="entry name" value="EF-hand"/>
    <property type="match status" value="1"/>
</dbReference>
<protein>
    <submittedName>
        <fullName evidence="5">EF-hand calcium-binding domain-containing protein 9-like</fullName>
    </submittedName>
</protein>
<dbReference type="InterPro" id="IPR018247">
    <property type="entry name" value="EF_Hand_1_Ca_BS"/>
</dbReference>
<dbReference type="GeneID" id="106805475"/>
<evidence type="ECO:0000256" key="1">
    <source>
        <dbReference type="ARBA" id="ARBA00022837"/>
    </source>
</evidence>